<dbReference type="OrthoDB" id="39097at2157"/>
<sequence length="268" mass="30685">MKPTPSEPKLPSRDEYYNLATKLEWTPKYVSEEELFPVDMSGIPNLPMDVWEELYDAPYKVTYREYVKNQKEKDQRFFAVREAGLRSELLKKLDPTYHQGTFCFHITAVPIPEYTASIAEARMARFGKSGEWRNLSTFGSMDEIRHTQLQILLSHDNIAVDPKFAFSHKMFYVDGWLPIAARSFFDDTITGTSAIEFALMTTFAFETGFTNLQFVALAAMANKTNDFVFSTTTQSIQTDESRHAQIGHPVLKIFSDITKLSDDLVKKA</sequence>
<dbReference type="Proteomes" id="UP000248044">
    <property type="component" value="Chromosome"/>
</dbReference>
<dbReference type="GeneID" id="36833364"/>
<dbReference type="Gene3D" id="1.10.620.20">
    <property type="entry name" value="Ribonucleotide Reductase, subunit A"/>
    <property type="match status" value="1"/>
</dbReference>
<organism evidence="3 4">
    <name type="scientific">Acidianus brierleyi</name>
    <dbReference type="NCBI Taxonomy" id="41673"/>
    <lineage>
        <taxon>Archaea</taxon>
        <taxon>Thermoproteota</taxon>
        <taxon>Thermoprotei</taxon>
        <taxon>Sulfolobales</taxon>
        <taxon>Sulfolobaceae</taxon>
        <taxon>Acidianus</taxon>
    </lineage>
</organism>
<keyword evidence="4" id="KW-1185">Reference proteome</keyword>
<evidence type="ECO:0000313" key="4">
    <source>
        <dbReference type="Proteomes" id="UP000248044"/>
    </source>
</evidence>
<dbReference type="InterPro" id="IPR003430">
    <property type="entry name" value="Phenol_Hydrox"/>
</dbReference>
<dbReference type="Pfam" id="PF02332">
    <property type="entry name" value="Phenol_Hydrox"/>
    <property type="match status" value="1"/>
</dbReference>
<keyword evidence="2" id="KW-0503">Monooxygenase</keyword>
<keyword evidence="1" id="KW-0560">Oxidoreductase</keyword>
<dbReference type="InterPro" id="IPR012348">
    <property type="entry name" value="RNR-like"/>
</dbReference>
<dbReference type="KEGG" id="abri:DFR85_14370"/>
<dbReference type="GO" id="GO:0004497">
    <property type="term" value="F:monooxygenase activity"/>
    <property type="evidence" value="ECO:0007669"/>
    <property type="project" value="UniProtKB-KW"/>
</dbReference>
<protein>
    <submittedName>
        <fullName evidence="3">Toluene hydroxylase</fullName>
    </submittedName>
</protein>
<reference evidence="3 4" key="1">
    <citation type="submission" date="2018-05" db="EMBL/GenBank/DDBJ databases">
        <title>Complete Genome Sequences of Extremely Thermoacidophilic, Metal-Mobilizing Type-Strain Members of the Archaeal Family Sulfolobaceae: Acidianus brierleyi DSM-1651T, Acidianus sulfidivorans DSM-18786T, Metallosphaera hakonensis DSM-7519T, and Metallosphaera prunae DSM-10039T.</title>
        <authorList>
            <person name="Counts J.A."/>
            <person name="Kelly R.M."/>
        </authorList>
    </citation>
    <scope>NUCLEOTIDE SEQUENCE [LARGE SCALE GENOMIC DNA]</scope>
    <source>
        <strain evidence="3 4">DSM 1651</strain>
    </source>
</reference>
<accession>A0A2U9IHT7</accession>
<dbReference type="EMBL" id="CP029289">
    <property type="protein sequence ID" value="AWR95598.1"/>
    <property type="molecule type" value="Genomic_DNA"/>
</dbReference>
<evidence type="ECO:0000256" key="2">
    <source>
        <dbReference type="ARBA" id="ARBA00023033"/>
    </source>
</evidence>
<dbReference type="RefSeq" id="WP_110271476.1">
    <property type="nucleotide sequence ID" value="NZ_CP029289.2"/>
</dbReference>
<proteinExistence type="predicted"/>
<gene>
    <name evidence="3" type="ORF">DFR85_14370</name>
</gene>
<dbReference type="SUPFAM" id="SSF47240">
    <property type="entry name" value="Ferritin-like"/>
    <property type="match status" value="1"/>
</dbReference>
<name>A0A2U9IHT7_9CREN</name>
<evidence type="ECO:0000313" key="3">
    <source>
        <dbReference type="EMBL" id="AWR95598.1"/>
    </source>
</evidence>
<evidence type="ECO:0000256" key="1">
    <source>
        <dbReference type="ARBA" id="ARBA00023002"/>
    </source>
</evidence>
<dbReference type="InterPro" id="IPR009078">
    <property type="entry name" value="Ferritin-like_SF"/>
</dbReference>
<dbReference type="AlphaFoldDB" id="A0A2U9IHT7"/>